<evidence type="ECO:0000256" key="5">
    <source>
        <dbReference type="ARBA" id="ARBA00011893"/>
    </source>
</evidence>
<evidence type="ECO:0000259" key="10">
    <source>
        <dbReference type="Pfam" id="PF00156"/>
    </source>
</evidence>
<keyword evidence="6" id="KW-0963">Cytoplasm</keyword>
<dbReference type="PANTHER" id="PTHR32315:SF3">
    <property type="entry name" value="ADENINE PHOSPHORIBOSYLTRANSFERASE"/>
    <property type="match status" value="1"/>
</dbReference>
<dbReference type="GO" id="GO:0016208">
    <property type="term" value="F:AMP binding"/>
    <property type="evidence" value="ECO:0007669"/>
    <property type="project" value="TreeGrafter"/>
</dbReference>
<dbReference type="Gene3D" id="3.40.50.2020">
    <property type="match status" value="1"/>
</dbReference>
<comment type="caution">
    <text evidence="11">The sequence shown here is derived from an EMBL/GenBank/DDBJ whole genome shotgun (WGS) entry which is preliminary data.</text>
</comment>
<dbReference type="InterPro" id="IPR029057">
    <property type="entry name" value="PRTase-like"/>
</dbReference>
<evidence type="ECO:0000256" key="6">
    <source>
        <dbReference type="ARBA" id="ARBA00022490"/>
    </source>
</evidence>
<comment type="subcellular location">
    <subcellularLocation>
        <location evidence="2">Cytoplasm</location>
    </subcellularLocation>
</comment>
<organism evidence="11 12">
    <name type="scientific">Cymbomonas tetramitiformis</name>
    <dbReference type="NCBI Taxonomy" id="36881"/>
    <lineage>
        <taxon>Eukaryota</taxon>
        <taxon>Viridiplantae</taxon>
        <taxon>Chlorophyta</taxon>
        <taxon>Pyramimonadophyceae</taxon>
        <taxon>Pyramimonadales</taxon>
        <taxon>Pyramimonadaceae</taxon>
        <taxon>Cymbomonas</taxon>
    </lineage>
</organism>
<dbReference type="GO" id="GO:0005737">
    <property type="term" value="C:cytoplasm"/>
    <property type="evidence" value="ECO:0007669"/>
    <property type="project" value="UniProtKB-SubCell"/>
</dbReference>
<evidence type="ECO:0000256" key="2">
    <source>
        <dbReference type="ARBA" id="ARBA00004496"/>
    </source>
</evidence>
<comment type="pathway">
    <text evidence="3">Purine metabolism; AMP biosynthesis via salvage pathway; AMP from adenine: step 1/1.</text>
</comment>
<keyword evidence="7" id="KW-0328">Glycosyltransferase</keyword>
<dbReference type="EC" id="2.4.2.7" evidence="5"/>
<dbReference type="GO" id="GO:0003999">
    <property type="term" value="F:adenine phosphoribosyltransferase activity"/>
    <property type="evidence" value="ECO:0007669"/>
    <property type="project" value="UniProtKB-EC"/>
</dbReference>
<dbReference type="GO" id="GO:0006166">
    <property type="term" value="P:purine ribonucleoside salvage"/>
    <property type="evidence" value="ECO:0007669"/>
    <property type="project" value="UniProtKB-KW"/>
</dbReference>
<dbReference type="InterPro" id="IPR050054">
    <property type="entry name" value="UPRTase/APRTase"/>
</dbReference>
<name>A0AAE0H1C6_9CHLO</name>
<evidence type="ECO:0000256" key="8">
    <source>
        <dbReference type="ARBA" id="ARBA00022679"/>
    </source>
</evidence>
<evidence type="ECO:0000256" key="1">
    <source>
        <dbReference type="ARBA" id="ARBA00000868"/>
    </source>
</evidence>
<accession>A0AAE0H1C6</accession>
<dbReference type="EMBL" id="LGRX02000556">
    <property type="protein sequence ID" value="KAK3288204.1"/>
    <property type="molecule type" value="Genomic_DNA"/>
</dbReference>
<gene>
    <name evidence="11" type="ORF">CYMTET_4312</name>
</gene>
<proteinExistence type="inferred from homology"/>
<dbReference type="SUPFAM" id="SSF53271">
    <property type="entry name" value="PRTase-like"/>
    <property type="match status" value="1"/>
</dbReference>
<comment type="catalytic activity">
    <reaction evidence="1">
        <text>AMP + diphosphate = 5-phospho-alpha-D-ribose 1-diphosphate + adenine</text>
        <dbReference type="Rhea" id="RHEA:16609"/>
        <dbReference type="ChEBI" id="CHEBI:16708"/>
        <dbReference type="ChEBI" id="CHEBI:33019"/>
        <dbReference type="ChEBI" id="CHEBI:58017"/>
        <dbReference type="ChEBI" id="CHEBI:456215"/>
        <dbReference type="EC" id="2.4.2.7"/>
    </reaction>
</comment>
<reference evidence="11 12" key="1">
    <citation type="journal article" date="2015" name="Genome Biol. Evol.">
        <title>Comparative Genomics of a Bacterivorous Green Alga Reveals Evolutionary Causalities and Consequences of Phago-Mixotrophic Mode of Nutrition.</title>
        <authorList>
            <person name="Burns J.A."/>
            <person name="Paasch A."/>
            <person name="Narechania A."/>
            <person name="Kim E."/>
        </authorList>
    </citation>
    <scope>NUCLEOTIDE SEQUENCE [LARGE SCALE GENOMIC DNA]</scope>
    <source>
        <strain evidence="11 12">PLY_AMNH</strain>
    </source>
</reference>
<dbReference type="PANTHER" id="PTHR32315">
    <property type="entry name" value="ADENINE PHOSPHORIBOSYLTRANSFERASE"/>
    <property type="match status" value="1"/>
</dbReference>
<dbReference type="GO" id="GO:0002055">
    <property type="term" value="F:adenine binding"/>
    <property type="evidence" value="ECO:0007669"/>
    <property type="project" value="TreeGrafter"/>
</dbReference>
<keyword evidence="8" id="KW-0808">Transferase</keyword>
<dbReference type="AlphaFoldDB" id="A0AAE0H1C6"/>
<dbReference type="Proteomes" id="UP001190700">
    <property type="component" value="Unassembled WGS sequence"/>
</dbReference>
<keyword evidence="9" id="KW-0660">Purine salvage</keyword>
<protein>
    <recommendedName>
        <fullName evidence="5">adenine phosphoribosyltransferase</fullName>
        <ecNumber evidence="5">2.4.2.7</ecNumber>
    </recommendedName>
</protein>
<dbReference type="GO" id="GO:0044209">
    <property type="term" value="P:AMP salvage"/>
    <property type="evidence" value="ECO:0007669"/>
    <property type="project" value="TreeGrafter"/>
</dbReference>
<comment type="similarity">
    <text evidence="4">Belongs to the purine/pyrimidine phosphoribosyltransferase family.</text>
</comment>
<sequence length="260" mass="28257">MGASQSVSMIRAGPEHLRLDKEDPTSKAIMAILPFYSTEYGCSDGKGDKYFEMSGIMECPKTYRTVIDLLLSRYKGLPEDQRPTAIAGFEARGFVFASTLAAALELPLAMIRRAGKLPGITYRQGEHEIRFGAVPPDARVVLVDDLIASGASMITALEMVRKMKATVKEIVSVADIPELGGVKNIHAHDAGAFKDVPVFTLVNASNVEDSLCGNPKAASGLKTLTIEQVKTKKWKMKVISGDENKNTVNVDPEKETLLEK</sequence>
<dbReference type="CDD" id="cd06223">
    <property type="entry name" value="PRTases_typeI"/>
    <property type="match status" value="1"/>
</dbReference>
<evidence type="ECO:0000256" key="7">
    <source>
        <dbReference type="ARBA" id="ARBA00022676"/>
    </source>
</evidence>
<evidence type="ECO:0000313" key="12">
    <source>
        <dbReference type="Proteomes" id="UP001190700"/>
    </source>
</evidence>
<feature type="domain" description="Phosphoribosyltransferase" evidence="10">
    <location>
        <begin position="60"/>
        <end position="180"/>
    </location>
</feature>
<dbReference type="GO" id="GO:0006168">
    <property type="term" value="P:adenine salvage"/>
    <property type="evidence" value="ECO:0007669"/>
    <property type="project" value="TreeGrafter"/>
</dbReference>
<evidence type="ECO:0000313" key="11">
    <source>
        <dbReference type="EMBL" id="KAK3288204.1"/>
    </source>
</evidence>
<evidence type="ECO:0000256" key="9">
    <source>
        <dbReference type="ARBA" id="ARBA00022726"/>
    </source>
</evidence>
<evidence type="ECO:0000256" key="4">
    <source>
        <dbReference type="ARBA" id="ARBA00008391"/>
    </source>
</evidence>
<dbReference type="InterPro" id="IPR000836">
    <property type="entry name" value="PRTase_dom"/>
</dbReference>
<evidence type="ECO:0000256" key="3">
    <source>
        <dbReference type="ARBA" id="ARBA00004659"/>
    </source>
</evidence>
<keyword evidence="12" id="KW-1185">Reference proteome</keyword>
<dbReference type="Pfam" id="PF00156">
    <property type="entry name" value="Pribosyltran"/>
    <property type="match status" value="1"/>
</dbReference>